<proteinExistence type="predicted"/>
<feature type="transmembrane region" description="Helical" evidence="1">
    <location>
        <begin position="51"/>
        <end position="76"/>
    </location>
</feature>
<accession>A0A1A8KE64</accession>
<keyword evidence="1" id="KW-0812">Transmembrane</keyword>
<evidence type="ECO:0000313" key="2">
    <source>
        <dbReference type="EMBL" id="SBR30501.1"/>
    </source>
</evidence>
<reference evidence="2" key="2">
    <citation type="submission" date="2016-06" db="EMBL/GenBank/DDBJ databases">
        <title>The genome of a short-lived fish provides insights into sex chromosome evolution and the genetic control of aging.</title>
        <authorList>
            <person name="Reichwald K."/>
            <person name="Felder M."/>
            <person name="Petzold A."/>
            <person name="Koch P."/>
            <person name="Groth M."/>
            <person name="Platzer M."/>
        </authorList>
    </citation>
    <scope>NUCLEOTIDE SEQUENCE</scope>
    <source>
        <tissue evidence="2">Brain</tissue>
    </source>
</reference>
<name>A0A1A8KE64_NOTKU</name>
<sequence>LWLGLVGVLQSGGLPEILGPMKKYQVEPPGGSSIAGAGVPPSQIRMEKKIYVLHISVSVLLNYVGLHAFLLIYISFSPAASH</sequence>
<feature type="non-terminal residue" evidence="2">
    <location>
        <position position="82"/>
    </location>
</feature>
<keyword evidence="1" id="KW-0472">Membrane</keyword>
<feature type="non-terminal residue" evidence="2">
    <location>
        <position position="1"/>
    </location>
</feature>
<protein>
    <submittedName>
        <fullName evidence="2">Glycoprotein V (Platelet)</fullName>
    </submittedName>
</protein>
<evidence type="ECO:0000256" key="1">
    <source>
        <dbReference type="SAM" id="Phobius"/>
    </source>
</evidence>
<dbReference type="EMBL" id="HAEE01010451">
    <property type="protein sequence ID" value="SBR30501.1"/>
    <property type="molecule type" value="Transcribed_RNA"/>
</dbReference>
<dbReference type="AlphaFoldDB" id="A0A1A8KE64"/>
<organism evidence="2">
    <name type="scientific">Nothobranchius kuhntae</name>
    <name type="common">Beira killifish</name>
    <dbReference type="NCBI Taxonomy" id="321403"/>
    <lineage>
        <taxon>Eukaryota</taxon>
        <taxon>Metazoa</taxon>
        <taxon>Chordata</taxon>
        <taxon>Craniata</taxon>
        <taxon>Vertebrata</taxon>
        <taxon>Euteleostomi</taxon>
        <taxon>Actinopterygii</taxon>
        <taxon>Neopterygii</taxon>
        <taxon>Teleostei</taxon>
        <taxon>Neoteleostei</taxon>
        <taxon>Acanthomorphata</taxon>
        <taxon>Ovalentaria</taxon>
        <taxon>Atherinomorphae</taxon>
        <taxon>Cyprinodontiformes</taxon>
        <taxon>Nothobranchiidae</taxon>
        <taxon>Nothobranchius</taxon>
    </lineage>
</organism>
<reference evidence="2" key="1">
    <citation type="submission" date="2016-05" db="EMBL/GenBank/DDBJ databases">
        <authorList>
            <person name="Lavstsen T."/>
            <person name="Jespersen J.S."/>
        </authorList>
    </citation>
    <scope>NUCLEOTIDE SEQUENCE</scope>
    <source>
        <tissue evidence="2">Brain</tissue>
    </source>
</reference>
<keyword evidence="1" id="KW-1133">Transmembrane helix</keyword>
<gene>
    <name evidence="2" type="primary">GP5</name>
</gene>